<keyword evidence="3" id="KW-1185">Reference proteome</keyword>
<dbReference type="AlphaFoldDB" id="A0A4W5Q8Z6"/>
<evidence type="ECO:0000313" key="2">
    <source>
        <dbReference type="Ensembl" id="ENSHHUP00000070450.1"/>
    </source>
</evidence>
<dbReference type="GeneTree" id="ENSGT00940000159293"/>
<dbReference type="Ensembl" id="ENSHHUT00000072794.1">
    <property type="protein sequence ID" value="ENSHHUP00000070450.1"/>
    <property type="gene ID" value="ENSHHUG00000041431.1"/>
</dbReference>
<proteinExistence type="predicted"/>
<feature type="region of interest" description="Disordered" evidence="1">
    <location>
        <begin position="104"/>
        <end position="174"/>
    </location>
</feature>
<evidence type="ECO:0000313" key="3">
    <source>
        <dbReference type="Proteomes" id="UP000314982"/>
    </source>
</evidence>
<dbReference type="Proteomes" id="UP000314982">
    <property type="component" value="Unassembled WGS sequence"/>
</dbReference>
<name>A0A4W5Q8Z6_9TELE</name>
<evidence type="ECO:0000256" key="1">
    <source>
        <dbReference type="SAM" id="MobiDB-lite"/>
    </source>
</evidence>
<organism evidence="2 3">
    <name type="scientific">Hucho hucho</name>
    <name type="common">huchen</name>
    <dbReference type="NCBI Taxonomy" id="62062"/>
    <lineage>
        <taxon>Eukaryota</taxon>
        <taxon>Metazoa</taxon>
        <taxon>Chordata</taxon>
        <taxon>Craniata</taxon>
        <taxon>Vertebrata</taxon>
        <taxon>Euteleostomi</taxon>
        <taxon>Actinopterygii</taxon>
        <taxon>Neopterygii</taxon>
        <taxon>Teleostei</taxon>
        <taxon>Protacanthopterygii</taxon>
        <taxon>Salmoniformes</taxon>
        <taxon>Salmonidae</taxon>
        <taxon>Salmoninae</taxon>
        <taxon>Hucho</taxon>
    </lineage>
</organism>
<reference evidence="3" key="1">
    <citation type="submission" date="2018-06" db="EMBL/GenBank/DDBJ databases">
        <title>Genome assembly of Danube salmon.</title>
        <authorList>
            <person name="Macqueen D.J."/>
            <person name="Gundappa M.K."/>
        </authorList>
    </citation>
    <scope>NUCLEOTIDE SEQUENCE [LARGE SCALE GENOMIC DNA]</scope>
</reference>
<accession>A0A4W5Q8Z6</accession>
<sequence>MSWKVLCADHPSLKPVQLHGLLTQYQLTSEMGPVPIWQPSSEDEAYIYRTVDLLESFENHPPIVLPSGGFRVDLDSDCIEDSIYRQLLYVKHFLWGLRTKTHTHTHPTVNSSHTHTHPTVNSSHTHTHPTVNSSHTHTHPTVNNTHTHTHPTVNNTHTHTHPTVNSSHTHTHPT</sequence>
<dbReference type="STRING" id="62062.ENSHHUP00000070450"/>
<feature type="compositionally biased region" description="Low complexity" evidence="1">
    <location>
        <begin position="106"/>
        <end position="168"/>
    </location>
</feature>
<protein>
    <submittedName>
        <fullName evidence="2">Uncharacterized protein</fullName>
    </submittedName>
</protein>
<reference evidence="2" key="3">
    <citation type="submission" date="2025-09" db="UniProtKB">
        <authorList>
            <consortium name="Ensembl"/>
        </authorList>
    </citation>
    <scope>IDENTIFICATION</scope>
</reference>
<reference evidence="2" key="2">
    <citation type="submission" date="2025-08" db="UniProtKB">
        <authorList>
            <consortium name="Ensembl"/>
        </authorList>
    </citation>
    <scope>IDENTIFICATION</scope>
</reference>